<proteinExistence type="predicted"/>
<protein>
    <submittedName>
        <fullName evidence="2">Uncharacterized protein</fullName>
    </submittedName>
</protein>
<comment type="caution">
    <text evidence="2">The sequence shown here is derived from an EMBL/GenBank/DDBJ whole genome shotgun (WGS) entry which is preliminary data.</text>
</comment>
<dbReference type="Proteomes" id="UP000286045">
    <property type="component" value="Unassembled WGS sequence"/>
</dbReference>
<feature type="compositionally biased region" description="Basic residues" evidence="1">
    <location>
        <begin position="96"/>
        <end position="107"/>
    </location>
</feature>
<keyword evidence="3" id="KW-1185">Reference proteome</keyword>
<sequence>MAPSSKGTNPAPNYTVAMNQVQTQIEAQLRIVRSFMPPRPPAPGPAPAKATPSFSALASSEPTPPASAQTRRQAQKQNEDSLFAENRAEDPNAGRRILRARLLGRKRGAGDGLDGPLRRDESSDEEPGRSGLGRAKKRARREESREEGGTPQPVAEPEVLEPEPEKVVAKDNSSKNGKLEEDGRDINMGDAQGAISLHDASIPNGAEDAPGQKSKKRKRKKKKAKSVKVDGE</sequence>
<feature type="compositionally biased region" description="Basic residues" evidence="1">
    <location>
        <begin position="213"/>
        <end position="226"/>
    </location>
</feature>
<evidence type="ECO:0000313" key="2">
    <source>
        <dbReference type="EMBL" id="RWA13343.1"/>
    </source>
</evidence>
<evidence type="ECO:0000313" key="3">
    <source>
        <dbReference type="Proteomes" id="UP000286045"/>
    </source>
</evidence>
<feature type="region of interest" description="Disordered" evidence="1">
    <location>
        <begin position="33"/>
        <end position="232"/>
    </location>
</feature>
<evidence type="ECO:0000256" key="1">
    <source>
        <dbReference type="SAM" id="MobiDB-lite"/>
    </source>
</evidence>
<organism evidence="2 3">
    <name type="scientific">Xylaria grammica</name>
    <dbReference type="NCBI Taxonomy" id="363999"/>
    <lineage>
        <taxon>Eukaryota</taxon>
        <taxon>Fungi</taxon>
        <taxon>Dikarya</taxon>
        <taxon>Ascomycota</taxon>
        <taxon>Pezizomycotina</taxon>
        <taxon>Sordariomycetes</taxon>
        <taxon>Xylariomycetidae</taxon>
        <taxon>Xylariales</taxon>
        <taxon>Xylariaceae</taxon>
        <taxon>Xylaria</taxon>
    </lineage>
</organism>
<dbReference type="AlphaFoldDB" id="A0A439DG15"/>
<name>A0A439DG15_9PEZI</name>
<feature type="compositionally biased region" description="Basic and acidic residues" evidence="1">
    <location>
        <begin position="163"/>
        <end position="187"/>
    </location>
</feature>
<accession>A0A439DG15</accession>
<feature type="compositionally biased region" description="Pro residues" evidence="1">
    <location>
        <begin position="37"/>
        <end position="46"/>
    </location>
</feature>
<feature type="compositionally biased region" description="Polar residues" evidence="1">
    <location>
        <begin position="53"/>
        <end position="76"/>
    </location>
</feature>
<gene>
    <name evidence="2" type="ORF">EKO27_g1766</name>
</gene>
<dbReference type="EMBL" id="RYZI01000029">
    <property type="protein sequence ID" value="RWA13343.1"/>
    <property type="molecule type" value="Genomic_DNA"/>
</dbReference>
<reference evidence="2 3" key="1">
    <citation type="submission" date="2018-12" db="EMBL/GenBank/DDBJ databases">
        <title>Draft genome sequence of Xylaria grammica IHI A82.</title>
        <authorList>
            <person name="Buettner E."/>
            <person name="Kellner H."/>
        </authorList>
    </citation>
    <scope>NUCLEOTIDE SEQUENCE [LARGE SCALE GENOMIC DNA]</scope>
    <source>
        <strain evidence="2 3">IHI A82</strain>
    </source>
</reference>